<evidence type="ECO:0000256" key="5">
    <source>
        <dbReference type="ARBA" id="ARBA00022525"/>
    </source>
</evidence>
<evidence type="ECO:0000313" key="10">
    <source>
        <dbReference type="EMBL" id="KAG9440118.1"/>
    </source>
</evidence>
<dbReference type="SUPFAM" id="SSF49452">
    <property type="entry name" value="Starch-binding domain-like"/>
    <property type="match status" value="1"/>
</dbReference>
<feature type="domain" description="Rhamnogalacturonan lyase" evidence="9">
    <location>
        <begin position="386"/>
        <end position="456"/>
    </location>
</feature>
<reference evidence="10 11" key="1">
    <citation type="submission" date="2021-07" db="EMBL/GenBank/DDBJ databases">
        <title>The Aristolochia fimbriata genome: insights into angiosperm evolution, floral development and chemical biosynthesis.</title>
        <authorList>
            <person name="Jiao Y."/>
        </authorList>
    </citation>
    <scope>NUCLEOTIDE SEQUENCE [LARGE SCALE GENOMIC DNA]</scope>
    <source>
        <strain evidence="10">IBCAS-2021</strain>
        <tissue evidence="10">Leaf</tissue>
    </source>
</reference>
<dbReference type="PROSITE" id="PS51257">
    <property type="entry name" value="PROKAR_LIPOPROTEIN"/>
    <property type="match status" value="1"/>
</dbReference>
<dbReference type="InterPro" id="IPR008979">
    <property type="entry name" value="Galactose-bd-like_sf"/>
</dbReference>
<dbReference type="SUPFAM" id="SSF74650">
    <property type="entry name" value="Galactose mutarotase-like"/>
    <property type="match status" value="1"/>
</dbReference>
<dbReference type="InterPro" id="IPR011013">
    <property type="entry name" value="Gal_mutarotase_sf_dom"/>
</dbReference>
<dbReference type="AlphaFoldDB" id="A0AAV7DYI5"/>
<evidence type="ECO:0000256" key="6">
    <source>
        <dbReference type="ARBA" id="ARBA00022729"/>
    </source>
</evidence>
<evidence type="ECO:0000259" key="9">
    <source>
        <dbReference type="Pfam" id="PF14686"/>
    </source>
</evidence>
<dbReference type="InterPro" id="IPR051850">
    <property type="entry name" value="Polysacch_Lyase_4"/>
</dbReference>
<dbReference type="Pfam" id="PF06045">
    <property type="entry name" value="Rhamnogal_lyase"/>
    <property type="match status" value="1"/>
</dbReference>
<keyword evidence="5" id="KW-0964">Secreted</keyword>
<dbReference type="CDD" id="cd10317">
    <property type="entry name" value="RGL4_C"/>
    <property type="match status" value="1"/>
</dbReference>
<dbReference type="Pfam" id="PF14686">
    <property type="entry name" value="fn3_3"/>
    <property type="match status" value="1"/>
</dbReference>
<sequence>MEMANREPRWVYLFFIVSMVLMVACRVQVATAGGVHLRILGRHVEIDNGIVTLTLLNPEGSVTRIRYNGIDNLMQLNARETNRGYWDLVWNDPNQGRGSFDVILGTEFTVIRNDEEQVEVSFRRTWNPSLTGTLVPLNIDKRFVMLRDSSGFYSYAIYDRPQGWPGFELSQTRLTFKLRADMFQYAVADDTRHNVMPMPEDRNPPRGQTLDYKEAVLLVNPINPALRGTVDDKYQFSIENKDSTVHGWICNNPGTGFWLITPSQEFRSGGPMKQELTSHAGPTTLAVFQSGHYSGERLQPNFQTGEPWKKVFGPVFLYLNRGQGGAPFPSLWEDAKRQAYQEEGKWPYTFPLSPDFPHAAQRGAVNGRLLVRDTYANGGAAIPAASAHIGLALPGEAGSWQTESKGYQFWTRAGPDGSFSIRNARTGTYNLYAFVPGYIGDYRHYASITVTPGGNIFLGDLVYEPPRNGPTLWEIGVPDREALEFFVPDPSPRFFNSFLTAPKDRIRQYGLWNRYTEVYPNGDPIYVVGTSDYRRDWFYAHVSRRTADGGFLPSTRQIRFTLNGNRPGSYTIWVAIASSNFANIQIRVNNLSGRPVLSRSLAGRDNAIARHGLHGLQELYSASFPSSLLVPGVNSLFITQTRTGSPFQGFLYDYIRLEGPPM</sequence>
<evidence type="ECO:0000256" key="3">
    <source>
        <dbReference type="ARBA" id="ARBA00010418"/>
    </source>
</evidence>
<evidence type="ECO:0000256" key="1">
    <source>
        <dbReference type="ARBA" id="ARBA00001324"/>
    </source>
</evidence>
<dbReference type="PANTHER" id="PTHR32018">
    <property type="entry name" value="RHAMNOGALACTURONATE LYASE FAMILY PROTEIN"/>
    <property type="match status" value="1"/>
</dbReference>
<dbReference type="InterPro" id="IPR013784">
    <property type="entry name" value="Carb-bd-like_fold"/>
</dbReference>
<evidence type="ECO:0000256" key="7">
    <source>
        <dbReference type="ARBA" id="ARBA00023239"/>
    </source>
</evidence>
<dbReference type="Proteomes" id="UP000825729">
    <property type="component" value="Unassembled WGS sequence"/>
</dbReference>
<comment type="similarity">
    <text evidence="3">Belongs to the polysaccharide lyase 4 family.</text>
</comment>
<dbReference type="EC" id="4.2.2.23" evidence="4"/>
<gene>
    <name evidence="10" type="ORF">H6P81_020283</name>
</gene>
<dbReference type="GO" id="GO:0102210">
    <property type="term" value="F:rhamnogalacturonan endolyase activity"/>
    <property type="evidence" value="ECO:0007669"/>
    <property type="project" value="UniProtKB-EC"/>
</dbReference>
<name>A0AAV7DYI5_ARIFI</name>
<evidence type="ECO:0000256" key="2">
    <source>
        <dbReference type="ARBA" id="ARBA00004613"/>
    </source>
</evidence>
<proteinExistence type="inferred from homology"/>
<keyword evidence="11" id="KW-1185">Reference proteome</keyword>
<dbReference type="CDD" id="cd10316">
    <property type="entry name" value="RGL4_M"/>
    <property type="match status" value="1"/>
</dbReference>
<dbReference type="Gene3D" id="2.60.40.1120">
    <property type="entry name" value="Carboxypeptidase-like, regulatory domain"/>
    <property type="match status" value="1"/>
</dbReference>
<dbReference type="SUPFAM" id="SSF49785">
    <property type="entry name" value="Galactose-binding domain-like"/>
    <property type="match status" value="1"/>
</dbReference>
<dbReference type="Gene3D" id="2.60.120.260">
    <property type="entry name" value="Galactose-binding domain-like"/>
    <property type="match status" value="1"/>
</dbReference>
<dbReference type="InterPro" id="IPR010325">
    <property type="entry name" value="Rhamnogal_lyase"/>
</dbReference>
<dbReference type="GO" id="GO:0005975">
    <property type="term" value="P:carbohydrate metabolic process"/>
    <property type="evidence" value="ECO:0007669"/>
    <property type="project" value="InterPro"/>
</dbReference>
<organism evidence="10 11">
    <name type="scientific">Aristolochia fimbriata</name>
    <name type="common">White veined hardy Dutchman's pipe vine</name>
    <dbReference type="NCBI Taxonomy" id="158543"/>
    <lineage>
        <taxon>Eukaryota</taxon>
        <taxon>Viridiplantae</taxon>
        <taxon>Streptophyta</taxon>
        <taxon>Embryophyta</taxon>
        <taxon>Tracheophyta</taxon>
        <taxon>Spermatophyta</taxon>
        <taxon>Magnoliopsida</taxon>
        <taxon>Magnoliidae</taxon>
        <taxon>Piperales</taxon>
        <taxon>Aristolochiaceae</taxon>
        <taxon>Aristolochia</taxon>
    </lineage>
</organism>
<keyword evidence="6" id="KW-0732">Signal</keyword>
<accession>A0AAV7DYI5</accession>
<dbReference type="Pfam" id="PF14683">
    <property type="entry name" value="CBM-like"/>
    <property type="match status" value="1"/>
</dbReference>
<evidence type="ECO:0000259" key="8">
    <source>
        <dbReference type="Pfam" id="PF14683"/>
    </source>
</evidence>
<dbReference type="Gene3D" id="2.70.98.10">
    <property type="match status" value="1"/>
</dbReference>
<dbReference type="GO" id="GO:0030246">
    <property type="term" value="F:carbohydrate binding"/>
    <property type="evidence" value="ECO:0007669"/>
    <property type="project" value="InterPro"/>
</dbReference>
<evidence type="ECO:0000256" key="4">
    <source>
        <dbReference type="ARBA" id="ARBA00012437"/>
    </source>
</evidence>
<dbReference type="InterPro" id="IPR029411">
    <property type="entry name" value="RG-lyase_III"/>
</dbReference>
<dbReference type="PANTHER" id="PTHR32018:SF2">
    <property type="entry name" value="OS11G0134100 PROTEIN"/>
    <property type="match status" value="1"/>
</dbReference>
<dbReference type="EMBL" id="JAINDJ010000008">
    <property type="protein sequence ID" value="KAG9440118.1"/>
    <property type="molecule type" value="Genomic_DNA"/>
</dbReference>
<comment type="subcellular location">
    <subcellularLocation>
        <location evidence="2">Secreted</location>
    </subcellularLocation>
</comment>
<dbReference type="CDD" id="cd10320">
    <property type="entry name" value="RGL4_N"/>
    <property type="match status" value="1"/>
</dbReference>
<protein>
    <recommendedName>
        <fullName evidence="4">rhamnogalacturonan endolyase</fullName>
        <ecNumber evidence="4">4.2.2.23</ecNumber>
    </recommendedName>
</protein>
<dbReference type="InterPro" id="IPR014718">
    <property type="entry name" value="GH-type_carb-bd"/>
</dbReference>
<dbReference type="GO" id="GO:0005576">
    <property type="term" value="C:extracellular region"/>
    <property type="evidence" value="ECO:0007669"/>
    <property type="project" value="UniProtKB-SubCell"/>
</dbReference>
<comment type="caution">
    <text evidence="10">The sequence shown here is derived from an EMBL/GenBank/DDBJ whole genome shotgun (WGS) entry which is preliminary data.</text>
</comment>
<dbReference type="InterPro" id="IPR029413">
    <property type="entry name" value="RG-lyase_II"/>
</dbReference>
<comment type="catalytic activity">
    <reaction evidence="1">
        <text>Endotype eliminative cleavage of L-alpha-rhamnopyranosyl-(1-&gt;4)-alpha-D-galactopyranosyluronic acid bonds of rhamnogalacturonan I domains in ramified hairy regions of pectin leaving L-rhamnopyranose at the reducing end and 4-deoxy-4,5-unsaturated D-galactopyranosyluronic acid at the non-reducing end.</text>
        <dbReference type="EC" id="4.2.2.23"/>
    </reaction>
</comment>
<keyword evidence="7" id="KW-0456">Lyase</keyword>
<feature type="domain" description="Rhamnogalacturonan lyase" evidence="8">
    <location>
        <begin position="471"/>
        <end position="657"/>
    </location>
</feature>
<evidence type="ECO:0000313" key="11">
    <source>
        <dbReference type="Proteomes" id="UP000825729"/>
    </source>
</evidence>